<evidence type="ECO:0000313" key="2">
    <source>
        <dbReference type="EMBL" id="KKT73716.1"/>
    </source>
</evidence>
<comment type="caution">
    <text evidence="2">The sequence shown here is derived from an EMBL/GenBank/DDBJ whole genome shotgun (WGS) entry which is preliminary data.</text>
</comment>
<protein>
    <submittedName>
        <fullName evidence="2">Uncharacterized protein</fullName>
    </submittedName>
</protein>
<sequence length="44" mass="5090">MAEYEGEGKTKKSNKRNNKGRICFTLIHYTPKKREPDGSQFEDG</sequence>
<dbReference type="AlphaFoldDB" id="A0A0G1JQA4"/>
<feature type="compositionally biased region" description="Basic and acidic residues" evidence="1">
    <location>
        <begin position="1"/>
        <end position="10"/>
    </location>
</feature>
<accession>A0A0G1JQA4</accession>
<evidence type="ECO:0000256" key="1">
    <source>
        <dbReference type="SAM" id="MobiDB-lite"/>
    </source>
</evidence>
<evidence type="ECO:0000313" key="3">
    <source>
        <dbReference type="Proteomes" id="UP000034835"/>
    </source>
</evidence>
<dbReference type="Proteomes" id="UP000034835">
    <property type="component" value="Unassembled WGS sequence"/>
</dbReference>
<proteinExistence type="predicted"/>
<feature type="region of interest" description="Disordered" evidence="1">
    <location>
        <begin position="1"/>
        <end position="21"/>
    </location>
</feature>
<name>A0A0G1JQA4_9BACT</name>
<gene>
    <name evidence="2" type="ORF">UW68_C0003G0037</name>
</gene>
<reference evidence="2 3" key="1">
    <citation type="journal article" date="2015" name="Nature">
        <title>rRNA introns, odd ribosomes, and small enigmatic genomes across a large radiation of phyla.</title>
        <authorList>
            <person name="Brown C.T."/>
            <person name="Hug L.A."/>
            <person name="Thomas B.C."/>
            <person name="Sharon I."/>
            <person name="Castelle C.J."/>
            <person name="Singh A."/>
            <person name="Wilkins M.J."/>
            <person name="Williams K.H."/>
            <person name="Banfield J.F."/>
        </authorList>
    </citation>
    <scope>NUCLEOTIDE SEQUENCE [LARGE SCALE GENOMIC DNA]</scope>
</reference>
<organism evidence="2 3">
    <name type="scientific">Candidatus Collierbacteria bacterium GW2011_GWB1_44_6</name>
    <dbReference type="NCBI Taxonomy" id="1618384"/>
    <lineage>
        <taxon>Bacteria</taxon>
        <taxon>Candidatus Collieribacteriota</taxon>
    </lineage>
</organism>
<dbReference type="EMBL" id="LCJG01000003">
    <property type="protein sequence ID" value="KKT73716.1"/>
    <property type="molecule type" value="Genomic_DNA"/>
</dbReference>